<gene>
    <name evidence="2" type="ORF">PSAKL28_22320</name>
</gene>
<dbReference type="Pfam" id="PF02771">
    <property type="entry name" value="Acyl-CoA_dh_N"/>
    <property type="match status" value="1"/>
</dbReference>
<proteinExistence type="predicted"/>
<reference evidence="2 3" key="1">
    <citation type="submission" date="2014-07" db="EMBL/GenBank/DDBJ databases">
        <authorList>
            <person name="Lee K."/>
            <person name="Lim J.Y."/>
            <person name="Hwang I."/>
        </authorList>
    </citation>
    <scope>NUCLEOTIDE SEQUENCE [LARGE SCALE GENOMIC DNA]</scope>
    <source>
        <strain evidence="2 3">KL28</strain>
    </source>
</reference>
<sequence>MTIPITTDVQRLAVESFRTFLASEVAPVARLFEGRSIPAQKMRELTQGIAEFGLPGASIAQAHGGMGLSALTEAMLFEELSAVSSVIAECVLGNLLVASALANLPAGRDALRTRYLPELLAGRSIGGFFLEQAEGVSARPTDDGWLINANHQWVCHGQFADVLVTPLPTEEGACCYVVVEREQHGHVSPNGAPVPAQLTFSNVRLSADLSDAQKLSIAHVLTGISAQG</sequence>
<feature type="domain" description="Acyl-CoA dehydrogenase/oxidase N-terminal" evidence="1">
    <location>
        <begin position="7"/>
        <end position="122"/>
    </location>
</feature>
<dbReference type="GO" id="GO:0003995">
    <property type="term" value="F:acyl-CoA dehydrogenase activity"/>
    <property type="evidence" value="ECO:0007669"/>
    <property type="project" value="TreeGrafter"/>
</dbReference>
<dbReference type="OrthoDB" id="5296889at2"/>
<dbReference type="InterPro" id="IPR009100">
    <property type="entry name" value="AcylCoA_DH/oxidase_NM_dom_sf"/>
</dbReference>
<dbReference type="InterPro" id="IPR037069">
    <property type="entry name" value="AcylCoA_DH/ox_N_sf"/>
</dbReference>
<name>A0A077F7J4_9PSED</name>
<dbReference type="SUPFAM" id="SSF56645">
    <property type="entry name" value="Acyl-CoA dehydrogenase NM domain-like"/>
    <property type="match status" value="1"/>
</dbReference>
<dbReference type="eggNOG" id="COG1960">
    <property type="taxonomic scope" value="Bacteria"/>
</dbReference>
<dbReference type="Gene3D" id="1.10.540.10">
    <property type="entry name" value="Acyl-CoA dehydrogenase/oxidase, N-terminal domain"/>
    <property type="match status" value="1"/>
</dbReference>
<evidence type="ECO:0000259" key="1">
    <source>
        <dbReference type="Pfam" id="PF02771"/>
    </source>
</evidence>
<dbReference type="InterPro" id="IPR013786">
    <property type="entry name" value="AcylCoA_DH/ox_N"/>
</dbReference>
<dbReference type="KEGG" id="palk:PSAKL28_22320"/>
<dbReference type="PANTHER" id="PTHR43884">
    <property type="entry name" value="ACYL-COA DEHYDROGENASE"/>
    <property type="match status" value="1"/>
</dbReference>
<evidence type="ECO:0000313" key="2">
    <source>
        <dbReference type="EMBL" id="AIL61448.1"/>
    </source>
</evidence>
<accession>A0A077F7J4</accession>
<dbReference type="RefSeq" id="WP_051939306.1">
    <property type="nucleotide sequence ID" value="NZ_CP009048.1"/>
</dbReference>
<dbReference type="PANTHER" id="PTHR43884:SF12">
    <property type="entry name" value="ISOVALERYL-COA DEHYDROGENASE, MITOCHONDRIAL-RELATED"/>
    <property type="match status" value="1"/>
</dbReference>
<dbReference type="GO" id="GO:0050660">
    <property type="term" value="F:flavin adenine dinucleotide binding"/>
    <property type="evidence" value="ECO:0007669"/>
    <property type="project" value="InterPro"/>
</dbReference>
<organism evidence="2 3">
    <name type="scientific">Pseudomonas alkylphenolica</name>
    <dbReference type="NCBI Taxonomy" id="237609"/>
    <lineage>
        <taxon>Bacteria</taxon>
        <taxon>Pseudomonadati</taxon>
        <taxon>Pseudomonadota</taxon>
        <taxon>Gammaproteobacteria</taxon>
        <taxon>Pseudomonadales</taxon>
        <taxon>Pseudomonadaceae</taxon>
        <taxon>Pseudomonas</taxon>
    </lineage>
</organism>
<dbReference type="Proteomes" id="UP000028931">
    <property type="component" value="Chromosome"/>
</dbReference>
<evidence type="ECO:0000313" key="3">
    <source>
        <dbReference type="Proteomes" id="UP000028931"/>
    </source>
</evidence>
<dbReference type="AlphaFoldDB" id="A0A077F7J4"/>
<dbReference type="EMBL" id="CP009048">
    <property type="protein sequence ID" value="AIL61448.1"/>
    <property type="molecule type" value="Genomic_DNA"/>
</dbReference>
<dbReference type="HOGENOM" id="CLU_1213971_0_0_6"/>
<protein>
    <submittedName>
        <fullName evidence="2">Acyl-CoA dehydrogenase</fullName>
    </submittedName>
</protein>